<sequence>MTFVNNNGKVPYIMVAGADHVTGEMPLETAEKIYNEGTKRASNRFPGYPVCVDNKYFFATKTSPKKRKTTNE</sequence>
<name>A0A6I2R0B1_FLAPL</name>
<gene>
    <name evidence="1" type="ORF">GKE97_04945</name>
</gene>
<accession>A0A6I2R0B1</accession>
<evidence type="ECO:0000313" key="1">
    <source>
        <dbReference type="EMBL" id="MSB18863.1"/>
    </source>
</evidence>
<proteinExistence type="predicted"/>
<protein>
    <submittedName>
        <fullName evidence="1">Uncharacterized protein</fullName>
    </submittedName>
</protein>
<dbReference type="EMBL" id="WKPR01000004">
    <property type="protein sequence ID" value="MSB18863.1"/>
    <property type="molecule type" value="Genomic_DNA"/>
</dbReference>
<dbReference type="AlphaFoldDB" id="A0A6I2R0B1"/>
<organism evidence="1 2">
    <name type="scientific">Flavonifractor plautii</name>
    <name type="common">Fusobacterium plautii</name>
    <dbReference type="NCBI Taxonomy" id="292800"/>
    <lineage>
        <taxon>Bacteria</taxon>
        <taxon>Bacillati</taxon>
        <taxon>Bacillota</taxon>
        <taxon>Clostridia</taxon>
        <taxon>Eubacteriales</taxon>
        <taxon>Oscillospiraceae</taxon>
        <taxon>Flavonifractor</taxon>
    </lineage>
</organism>
<comment type="caution">
    <text evidence="1">The sequence shown here is derived from an EMBL/GenBank/DDBJ whole genome shotgun (WGS) entry which is preliminary data.</text>
</comment>
<reference evidence="1 2" key="1">
    <citation type="journal article" date="2019" name="Nat. Med.">
        <title>A library of human gut bacterial isolates paired with longitudinal multiomics data enables mechanistic microbiome research.</title>
        <authorList>
            <person name="Poyet M."/>
            <person name="Groussin M."/>
            <person name="Gibbons S.M."/>
            <person name="Avila-Pacheco J."/>
            <person name="Jiang X."/>
            <person name="Kearney S.M."/>
            <person name="Perrotta A.R."/>
            <person name="Berdy B."/>
            <person name="Zhao S."/>
            <person name="Lieberman T.D."/>
            <person name="Swanson P.K."/>
            <person name="Smith M."/>
            <person name="Roesemann S."/>
            <person name="Alexander J.E."/>
            <person name="Rich S.A."/>
            <person name="Livny J."/>
            <person name="Vlamakis H."/>
            <person name="Clish C."/>
            <person name="Bullock K."/>
            <person name="Deik A."/>
            <person name="Scott J."/>
            <person name="Pierce K.A."/>
            <person name="Xavier R.J."/>
            <person name="Alm E.J."/>
        </authorList>
    </citation>
    <scope>NUCLEOTIDE SEQUENCE [LARGE SCALE GENOMIC DNA]</scope>
    <source>
        <strain evidence="1 2">BIOML-A2</strain>
    </source>
</reference>
<dbReference type="RefSeq" id="WP_172697307.1">
    <property type="nucleotide sequence ID" value="NZ_JADPCY010000028.1"/>
</dbReference>
<dbReference type="Proteomes" id="UP000434475">
    <property type="component" value="Unassembled WGS sequence"/>
</dbReference>
<evidence type="ECO:0000313" key="2">
    <source>
        <dbReference type="Proteomes" id="UP000434475"/>
    </source>
</evidence>